<reference evidence="2" key="1">
    <citation type="journal article" date="2020" name="Stud. Mycol.">
        <title>101 Dothideomycetes genomes: a test case for predicting lifestyles and emergence of pathogens.</title>
        <authorList>
            <person name="Haridas S."/>
            <person name="Albert R."/>
            <person name="Binder M."/>
            <person name="Bloem J."/>
            <person name="Labutti K."/>
            <person name="Salamov A."/>
            <person name="Andreopoulos B."/>
            <person name="Baker S."/>
            <person name="Barry K."/>
            <person name="Bills G."/>
            <person name="Bluhm B."/>
            <person name="Cannon C."/>
            <person name="Castanera R."/>
            <person name="Culley D."/>
            <person name="Daum C."/>
            <person name="Ezra D."/>
            <person name="Gonzalez J."/>
            <person name="Henrissat B."/>
            <person name="Kuo A."/>
            <person name="Liang C."/>
            <person name="Lipzen A."/>
            <person name="Lutzoni F."/>
            <person name="Magnuson J."/>
            <person name="Mondo S."/>
            <person name="Nolan M."/>
            <person name="Ohm R."/>
            <person name="Pangilinan J."/>
            <person name="Park H.-J."/>
            <person name="Ramirez L."/>
            <person name="Alfaro M."/>
            <person name="Sun H."/>
            <person name="Tritt A."/>
            <person name="Yoshinaga Y."/>
            <person name="Zwiers L.-H."/>
            <person name="Turgeon B."/>
            <person name="Goodwin S."/>
            <person name="Spatafora J."/>
            <person name="Crous P."/>
            <person name="Grigoriev I."/>
        </authorList>
    </citation>
    <scope>NUCLEOTIDE SEQUENCE</scope>
    <source>
        <strain evidence="2">CBS 627.86</strain>
    </source>
</reference>
<feature type="region of interest" description="Disordered" evidence="1">
    <location>
        <begin position="1"/>
        <end position="35"/>
    </location>
</feature>
<accession>A0A6A5ZLA9</accession>
<gene>
    <name evidence="2" type="ORF">BDV96DRAFT_567245</name>
</gene>
<dbReference type="Proteomes" id="UP000799770">
    <property type="component" value="Unassembled WGS sequence"/>
</dbReference>
<evidence type="ECO:0000256" key="1">
    <source>
        <dbReference type="SAM" id="MobiDB-lite"/>
    </source>
</evidence>
<dbReference type="AlphaFoldDB" id="A0A6A5ZLA9"/>
<evidence type="ECO:0000313" key="2">
    <source>
        <dbReference type="EMBL" id="KAF2119238.1"/>
    </source>
</evidence>
<dbReference type="EMBL" id="ML977315">
    <property type="protein sequence ID" value="KAF2119238.1"/>
    <property type="molecule type" value="Genomic_DNA"/>
</dbReference>
<sequence>MPKRTRNKPHNQPKKEKEKEVIEPPRKRKKQRTQRSFNWKLQRLDKKVVQSPMREMKVLDSQPLVHGHKTIFDLPGELRNEIYRIALDAAKELVPYYRRKGTEVSPNTLTNKDFSLFLTSTAVFHEARGLVANEVTAYIPVTYGVAWVDGYTPSTDTFADLARTDPESRSGNKELMSVTAHEALAEFMTVHFHLHCRAKYKDDFYPQHVLQALKDACQVFMKHSQQASKKHKWRRRKAIIHLDHFVSTWSHWQPFIINAYPDLVNFLVADINTHWEIRYYVPTGTMDKPIEVAFRDADLAQFRALCRDRLNLSVKAEIYGDVLWEEVEDDVHWKDFWTRDVTPCSSVWDNSGAQELQYRPSHITNEDLAEG</sequence>
<feature type="compositionally biased region" description="Basic and acidic residues" evidence="1">
    <location>
        <begin position="13"/>
        <end position="25"/>
    </location>
</feature>
<feature type="compositionally biased region" description="Basic residues" evidence="1">
    <location>
        <begin position="1"/>
        <end position="12"/>
    </location>
</feature>
<organism evidence="2 3">
    <name type="scientific">Lophiotrema nucula</name>
    <dbReference type="NCBI Taxonomy" id="690887"/>
    <lineage>
        <taxon>Eukaryota</taxon>
        <taxon>Fungi</taxon>
        <taxon>Dikarya</taxon>
        <taxon>Ascomycota</taxon>
        <taxon>Pezizomycotina</taxon>
        <taxon>Dothideomycetes</taxon>
        <taxon>Pleosporomycetidae</taxon>
        <taxon>Pleosporales</taxon>
        <taxon>Lophiotremataceae</taxon>
        <taxon>Lophiotrema</taxon>
    </lineage>
</organism>
<name>A0A6A5ZLA9_9PLEO</name>
<dbReference type="OrthoDB" id="3673440at2759"/>
<evidence type="ECO:0000313" key="3">
    <source>
        <dbReference type="Proteomes" id="UP000799770"/>
    </source>
</evidence>
<protein>
    <submittedName>
        <fullName evidence="2">Uncharacterized protein</fullName>
    </submittedName>
</protein>
<keyword evidence="3" id="KW-1185">Reference proteome</keyword>
<proteinExistence type="predicted"/>